<feature type="non-terminal residue" evidence="2">
    <location>
        <position position="1"/>
    </location>
</feature>
<proteinExistence type="predicted"/>
<dbReference type="EMBL" id="MU250527">
    <property type="protein sequence ID" value="KAG7449981.1"/>
    <property type="molecule type" value="Genomic_DNA"/>
</dbReference>
<feature type="transmembrane region" description="Helical" evidence="1">
    <location>
        <begin position="54"/>
        <end position="70"/>
    </location>
</feature>
<dbReference type="GeneID" id="66105162"/>
<gene>
    <name evidence="2" type="ORF">BT62DRAFT_886061</name>
</gene>
<organism evidence="2 3">
    <name type="scientific">Guyanagaster necrorhizus</name>
    <dbReference type="NCBI Taxonomy" id="856835"/>
    <lineage>
        <taxon>Eukaryota</taxon>
        <taxon>Fungi</taxon>
        <taxon>Dikarya</taxon>
        <taxon>Basidiomycota</taxon>
        <taxon>Agaricomycotina</taxon>
        <taxon>Agaricomycetes</taxon>
        <taxon>Agaricomycetidae</taxon>
        <taxon>Agaricales</taxon>
        <taxon>Marasmiineae</taxon>
        <taxon>Physalacriaceae</taxon>
        <taxon>Guyanagaster</taxon>
    </lineage>
</organism>
<sequence>TIYNYDFKPDTFILILNKKIKVGINKKFHLCYFGLIVVIHQKKGAYYFAELDGVISQLKFVIFYLILYYMRSKKEYKVTEFVAISDFTDIINNSDNSV</sequence>
<keyword evidence="1" id="KW-0472">Membrane</keyword>
<reference evidence="2" key="1">
    <citation type="submission" date="2020-11" db="EMBL/GenBank/DDBJ databases">
        <title>Adaptations for nitrogen fixation in a non-lichenized fungal sporocarp promotes dispersal by wood-feeding termites.</title>
        <authorList>
            <consortium name="DOE Joint Genome Institute"/>
            <person name="Koch R.A."/>
            <person name="Yoon G."/>
            <person name="Arayal U."/>
            <person name="Lail K."/>
            <person name="Amirebrahimi M."/>
            <person name="Labutti K."/>
            <person name="Lipzen A."/>
            <person name="Riley R."/>
            <person name="Barry K."/>
            <person name="Henrissat B."/>
            <person name="Grigoriev I.V."/>
            <person name="Herr J.R."/>
            <person name="Aime M.C."/>
        </authorList>
    </citation>
    <scope>NUCLEOTIDE SEQUENCE</scope>
    <source>
        <strain evidence="2">MCA 3950</strain>
    </source>
</reference>
<protein>
    <submittedName>
        <fullName evidence="2">Uncharacterized protein</fullName>
    </submittedName>
</protein>
<name>A0A9P7W251_9AGAR</name>
<dbReference type="Proteomes" id="UP000812287">
    <property type="component" value="Unassembled WGS sequence"/>
</dbReference>
<dbReference type="OrthoDB" id="8023605at2759"/>
<evidence type="ECO:0000256" key="1">
    <source>
        <dbReference type="SAM" id="Phobius"/>
    </source>
</evidence>
<dbReference type="AlphaFoldDB" id="A0A9P7W251"/>
<evidence type="ECO:0000313" key="3">
    <source>
        <dbReference type="Proteomes" id="UP000812287"/>
    </source>
</evidence>
<keyword evidence="1" id="KW-1133">Transmembrane helix</keyword>
<dbReference type="RefSeq" id="XP_043043481.1">
    <property type="nucleotide sequence ID" value="XM_043182865.1"/>
</dbReference>
<keyword evidence="3" id="KW-1185">Reference proteome</keyword>
<keyword evidence="1" id="KW-0812">Transmembrane</keyword>
<evidence type="ECO:0000313" key="2">
    <source>
        <dbReference type="EMBL" id="KAG7449981.1"/>
    </source>
</evidence>
<accession>A0A9P7W251</accession>
<comment type="caution">
    <text evidence="2">The sequence shown here is derived from an EMBL/GenBank/DDBJ whole genome shotgun (WGS) entry which is preliminary data.</text>
</comment>